<dbReference type="KEGG" id="fil:BN1229_v1_1366"/>
<protein>
    <submittedName>
        <fullName evidence="2">Uncharacterized protein</fullName>
    </submittedName>
</protein>
<accession>A0A0D6JE12</accession>
<dbReference type="AlphaFoldDB" id="A0A0D6JE12"/>
<name>A0A0D6JE12_9HYPH</name>
<dbReference type="EMBL" id="LN829119">
    <property type="protein sequence ID" value="CPR17670.1"/>
    <property type="molecule type" value="Genomic_DNA"/>
</dbReference>
<dbReference type="Proteomes" id="UP000033187">
    <property type="component" value="Chromosome 1"/>
</dbReference>
<feature type="transmembrane region" description="Helical" evidence="1">
    <location>
        <begin position="28"/>
        <end position="49"/>
    </location>
</feature>
<dbReference type="KEGG" id="fiy:BN1229_v1_1365"/>
<dbReference type="RefSeq" id="WP_139165286.1">
    <property type="nucleotide sequence ID" value="NZ_LN829118.1"/>
</dbReference>
<evidence type="ECO:0000256" key="1">
    <source>
        <dbReference type="SAM" id="Phobius"/>
    </source>
</evidence>
<sequence length="197" mass="21314">MATTIGKSSPKRLSNSIEASGPLTLPRLMFLLLLGALIVVLHETFRFPLNLPGRHGIEAMGLLVFGRLICTYRWSATIVAFSAATTAFAFGSSGHDGWSGPILDLAPGVFVDLVVMAIPALRDRLVLALPVFVALAFATKPLMRFAGAEWLGMHFGSLRHGVLYPISTHLMFGFAGALVAVLMWLAWARVSHNQRDS</sequence>
<keyword evidence="3" id="KW-1185">Reference proteome</keyword>
<keyword evidence="1" id="KW-0812">Transmembrane</keyword>
<keyword evidence="1" id="KW-0472">Membrane</keyword>
<feature type="transmembrane region" description="Helical" evidence="1">
    <location>
        <begin position="163"/>
        <end position="187"/>
    </location>
</feature>
<organism evidence="2 3">
    <name type="scientific">Candidatus Filomicrobium marinum</name>
    <dbReference type="NCBI Taxonomy" id="1608628"/>
    <lineage>
        <taxon>Bacteria</taxon>
        <taxon>Pseudomonadati</taxon>
        <taxon>Pseudomonadota</taxon>
        <taxon>Alphaproteobacteria</taxon>
        <taxon>Hyphomicrobiales</taxon>
        <taxon>Hyphomicrobiaceae</taxon>
        <taxon>Filomicrobium</taxon>
    </lineage>
</organism>
<dbReference type="OrthoDB" id="8450578at2"/>
<evidence type="ECO:0000313" key="2">
    <source>
        <dbReference type="EMBL" id="CPR17670.1"/>
    </source>
</evidence>
<reference evidence="3" key="1">
    <citation type="submission" date="2015-02" db="EMBL/GenBank/DDBJ databases">
        <authorList>
            <person name="Chooi Y.-H."/>
        </authorList>
    </citation>
    <scope>NUCLEOTIDE SEQUENCE [LARGE SCALE GENOMIC DNA]</scope>
    <source>
        <strain evidence="3">strain Y</strain>
    </source>
</reference>
<feature type="transmembrane region" description="Helical" evidence="1">
    <location>
        <begin position="125"/>
        <end position="143"/>
    </location>
</feature>
<feature type="transmembrane region" description="Helical" evidence="1">
    <location>
        <begin position="98"/>
        <end position="118"/>
    </location>
</feature>
<evidence type="ECO:0000313" key="3">
    <source>
        <dbReference type="Proteomes" id="UP000033187"/>
    </source>
</evidence>
<keyword evidence="1" id="KW-1133">Transmembrane helix</keyword>
<gene>
    <name evidence="2" type="ORF">YBN1229_v1_1365</name>
</gene>
<proteinExistence type="predicted"/>
<feature type="transmembrane region" description="Helical" evidence="1">
    <location>
        <begin position="70"/>
        <end position="92"/>
    </location>
</feature>